<dbReference type="Pfam" id="PF00111">
    <property type="entry name" value="Fer2"/>
    <property type="match status" value="1"/>
</dbReference>
<dbReference type="Pfam" id="PF00970">
    <property type="entry name" value="FAD_binding_6"/>
    <property type="match status" value="1"/>
</dbReference>
<keyword evidence="7" id="KW-1185">Reference proteome</keyword>
<sequence>MTATVTLANQKSFKAPPGVSLLDAAAAAGLALPHSCRSGRCSSCKTRVLRGQVLPLRTDTVLSAEERAAGWSLSCIDAAAPDCELQLDLEDQAELAGLRSLTLPARVERLERRADLLILSLRLPLQPRLAYLPGQYLDLIAPGGLRRSYSIANAPRADGRIELHIRRVAGGAMSEFLFDQLQPEQLLHLQGPRGSFHLRQVEGRPLLLLATGTGIAPIKAMLEGMTQRPSRTLLIWGNRRSDDIYWQPPAGVEFWPVCSREAGAARTGHLQQHLPDGDLSAWTVRACGNPAMLDAARALLLARGLPEREFHADAFVASGQDKGEEA</sequence>
<dbReference type="InterPro" id="IPR001709">
    <property type="entry name" value="Flavoprot_Pyr_Nucl_cyt_Rdtase"/>
</dbReference>
<keyword evidence="2" id="KW-0479">Metal-binding</keyword>
<dbReference type="Gene3D" id="3.40.50.80">
    <property type="entry name" value="Nucleotide-binding domain of ferredoxin-NADP reductase (FNR) module"/>
    <property type="match status" value="1"/>
</dbReference>
<dbReference type="InterPro" id="IPR006058">
    <property type="entry name" value="2Fe2S_fd_BS"/>
</dbReference>
<comment type="cofactor">
    <cofactor evidence="3">
        <name>[2Fe-2S] cluster</name>
        <dbReference type="ChEBI" id="CHEBI:190135"/>
    </cofactor>
</comment>
<dbReference type="PANTHER" id="PTHR47354">
    <property type="entry name" value="NADH OXIDOREDUCTASE HCR"/>
    <property type="match status" value="1"/>
</dbReference>
<dbReference type="PRINTS" id="PR00371">
    <property type="entry name" value="FPNCR"/>
</dbReference>
<proteinExistence type="predicted"/>
<accession>A0A840SA24</accession>
<dbReference type="Gene3D" id="2.40.30.10">
    <property type="entry name" value="Translation factors"/>
    <property type="match status" value="1"/>
</dbReference>
<dbReference type="PANTHER" id="PTHR47354:SF5">
    <property type="entry name" value="PROTEIN RFBI"/>
    <property type="match status" value="1"/>
</dbReference>
<dbReference type="InterPro" id="IPR001433">
    <property type="entry name" value="OxRdtase_FAD/NAD-bd"/>
</dbReference>
<evidence type="ECO:0000256" key="3">
    <source>
        <dbReference type="ARBA" id="ARBA00034078"/>
    </source>
</evidence>
<dbReference type="Proteomes" id="UP000554837">
    <property type="component" value="Unassembled WGS sequence"/>
</dbReference>
<dbReference type="PROSITE" id="PS00197">
    <property type="entry name" value="2FE2S_FER_1"/>
    <property type="match status" value="1"/>
</dbReference>
<evidence type="ECO:0000313" key="6">
    <source>
        <dbReference type="EMBL" id="MBB5206378.1"/>
    </source>
</evidence>
<comment type="caution">
    <text evidence="6">The sequence shown here is derived from an EMBL/GenBank/DDBJ whole genome shotgun (WGS) entry which is preliminary data.</text>
</comment>
<dbReference type="PROSITE" id="PS51085">
    <property type="entry name" value="2FE2S_FER_2"/>
    <property type="match status" value="1"/>
</dbReference>
<dbReference type="InterPro" id="IPR001041">
    <property type="entry name" value="2Fe-2S_ferredoxin-type"/>
</dbReference>
<feature type="domain" description="FAD-binding FR-type" evidence="5">
    <location>
        <begin position="100"/>
        <end position="199"/>
    </location>
</feature>
<dbReference type="CDD" id="cd00207">
    <property type="entry name" value="fer2"/>
    <property type="match status" value="1"/>
</dbReference>
<dbReference type="GO" id="GO:0051537">
    <property type="term" value="F:2 iron, 2 sulfur cluster binding"/>
    <property type="evidence" value="ECO:0007669"/>
    <property type="project" value="UniProtKB-KW"/>
</dbReference>
<dbReference type="SUPFAM" id="SSF52343">
    <property type="entry name" value="Ferredoxin reductase-like, C-terminal NADP-linked domain"/>
    <property type="match status" value="1"/>
</dbReference>
<feature type="domain" description="2Fe-2S ferredoxin-type" evidence="4">
    <location>
        <begin position="3"/>
        <end position="93"/>
    </location>
</feature>
<dbReference type="PROSITE" id="PS51384">
    <property type="entry name" value="FAD_FR"/>
    <property type="match status" value="1"/>
</dbReference>
<evidence type="ECO:0000256" key="1">
    <source>
        <dbReference type="ARBA" id="ARBA00001974"/>
    </source>
</evidence>
<evidence type="ECO:0000256" key="2">
    <source>
        <dbReference type="ARBA" id="ARBA00022714"/>
    </source>
</evidence>
<comment type="cofactor">
    <cofactor evidence="1">
        <name>FAD</name>
        <dbReference type="ChEBI" id="CHEBI:57692"/>
    </cofactor>
</comment>
<dbReference type="RefSeq" id="WP_138856498.1">
    <property type="nucleotide sequence ID" value="NZ_CP040709.1"/>
</dbReference>
<dbReference type="InterPro" id="IPR036010">
    <property type="entry name" value="2Fe-2S_ferredoxin-like_sf"/>
</dbReference>
<dbReference type="AlphaFoldDB" id="A0A840SA24"/>
<dbReference type="GO" id="GO:0047099">
    <property type="term" value="F:CDP-4-dehydro-6-deoxyglucose reductase activity"/>
    <property type="evidence" value="ECO:0007669"/>
    <property type="project" value="UniProtKB-EC"/>
</dbReference>
<dbReference type="InterPro" id="IPR039261">
    <property type="entry name" value="FNR_nucleotide-bd"/>
</dbReference>
<dbReference type="EC" id="1.17.1.1" evidence="6"/>
<protein>
    <submittedName>
        <fullName evidence="6">CDP-4-dehydro-6-deoxyglucose reductase</fullName>
        <ecNumber evidence="6">1.17.1.1</ecNumber>
    </submittedName>
</protein>
<evidence type="ECO:0000259" key="5">
    <source>
        <dbReference type="PROSITE" id="PS51384"/>
    </source>
</evidence>
<reference evidence="6 7" key="1">
    <citation type="submission" date="2020-08" db="EMBL/GenBank/DDBJ databases">
        <title>Genomic Encyclopedia of Type Strains, Phase IV (KMG-IV): sequencing the most valuable type-strain genomes for metagenomic binning, comparative biology and taxonomic classification.</title>
        <authorList>
            <person name="Goeker M."/>
        </authorList>
    </citation>
    <scope>NUCLEOTIDE SEQUENCE [LARGE SCALE GENOMIC DNA]</scope>
    <source>
        <strain evidence="6 7">DSM 23958</strain>
    </source>
</reference>
<keyword evidence="2" id="KW-0408">Iron</keyword>
<dbReference type="PRINTS" id="PR00410">
    <property type="entry name" value="PHEHYDRXLASE"/>
</dbReference>
<name>A0A840SA24_9BURK</name>
<dbReference type="SUPFAM" id="SSF54292">
    <property type="entry name" value="2Fe-2S ferredoxin-like"/>
    <property type="match status" value="1"/>
</dbReference>
<dbReference type="InterPro" id="IPR012675">
    <property type="entry name" value="Beta-grasp_dom_sf"/>
</dbReference>
<dbReference type="InterPro" id="IPR050415">
    <property type="entry name" value="MRET"/>
</dbReference>
<dbReference type="Pfam" id="PF00175">
    <property type="entry name" value="NAD_binding_1"/>
    <property type="match status" value="1"/>
</dbReference>
<dbReference type="InterPro" id="IPR017938">
    <property type="entry name" value="Riboflavin_synthase-like_b-brl"/>
</dbReference>
<organism evidence="6 7">
    <name type="scientific">Inhella inkyongensis</name>
    <dbReference type="NCBI Taxonomy" id="392593"/>
    <lineage>
        <taxon>Bacteria</taxon>
        <taxon>Pseudomonadati</taxon>
        <taxon>Pseudomonadota</taxon>
        <taxon>Betaproteobacteria</taxon>
        <taxon>Burkholderiales</taxon>
        <taxon>Sphaerotilaceae</taxon>
        <taxon>Inhella</taxon>
    </lineage>
</organism>
<dbReference type="Gene3D" id="3.10.20.30">
    <property type="match status" value="1"/>
</dbReference>
<dbReference type="InterPro" id="IPR017927">
    <property type="entry name" value="FAD-bd_FR_type"/>
</dbReference>
<dbReference type="InterPro" id="IPR008333">
    <property type="entry name" value="Cbr1-like_FAD-bd_dom"/>
</dbReference>
<evidence type="ECO:0000313" key="7">
    <source>
        <dbReference type="Proteomes" id="UP000554837"/>
    </source>
</evidence>
<dbReference type="OrthoDB" id="9806195at2"/>
<dbReference type="SUPFAM" id="SSF63380">
    <property type="entry name" value="Riboflavin synthase domain-like"/>
    <property type="match status" value="1"/>
</dbReference>
<keyword evidence="2" id="KW-0001">2Fe-2S</keyword>
<keyword evidence="2" id="KW-0411">Iron-sulfur</keyword>
<keyword evidence="6" id="KW-0560">Oxidoreductase</keyword>
<gene>
    <name evidence="6" type="ORF">HNQ51_003724</name>
</gene>
<evidence type="ECO:0000259" key="4">
    <source>
        <dbReference type="PROSITE" id="PS51085"/>
    </source>
</evidence>
<dbReference type="EMBL" id="JACHHO010000011">
    <property type="protein sequence ID" value="MBB5206378.1"/>
    <property type="molecule type" value="Genomic_DNA"/>
</dbReference>